<dbReference type="Gene3D" id="1.10.8.10">
    <property type="entry name" value="DNA helicase RuvA subunit, C-terminal domain"/>
    <property type="match status" value="1"/>
</dbReference>
<dbReference type="Pfam" id="PF00889">
    <property type="entry name" value="EF_TS"/>
    <property type="match status" value="1"/>
</dbReference>
<dbReference type="InterPro" id="IPR018101">
    <property type="entry name" value="Transl_elong_Ts_CS"/>
</dbReference>
<evidence type="ECO:0000256" key="1">
    <source>
        <dbReference type="ARBA" id="ARBA00005532"/>
    </source>
</evidence>
<keyword evidence="4 5" id="KW-0648">Protein biosynthesis</keyword>
<dbReference type="FunFam" id="1.10.8.10:FF:000001">
    <property type="entry name" value="Elongation factor Ts"/>
    <property type="match status" value="1"/>
</dbReference>
<dbReference type="GO" id="GO:0003746">
    <property type="term" value="F:translation elongation factor activity"/>
    <property type="evidence" value="ECO:0007669"/>
    <property type="project" value="UniProtKB-UniRule"/>
</dbReference>
<evidence type="ECO:0000256" key="5">
    <source>
        <dbReference type="HAMAP-Rule" id="MF_00050"/>
    </source>
</evidence>
<evidence type="ECO:0000313" key="7">
    <source>
        <dbReference type="EMBL" id="OHA67061.1"/>
    </source>
</evidence>
<dbReference type="InterPro" id="IPR036402">
    <property type="entry name" value="EF-Ts_dimer_sf"/>
</dbReference>
<dbReference type="InterPro" id="IPR014039">
    <property type="entry name" value="Transl_elong_EFTs/EF1B_dimer"/>
</dbReference>
<dbReference type="InterPro" id="IPR001816">
    <property type="entry name" value="Transl_elong_EFTs/EF1B"/>
</dbReference>
<evidence type="ECO:0000256" key="3">
    <source>
        <dbReference type="ARBA" id="ARBA00022768"/>
    </source>
</evidence>
<evidence type="ECO:0000259" key="6">
    <source>
        <dbReference type="Pfam" id="PF00889"/>
    </source>
</evidence>
<comment type="similarity">
    <text evidence="1 5">Belongs to the EF-Ts family.</text>
</comment>
<dbReference type="PANTHER" id="PTHR11741:SF0">
    <property type="entry name" value="ELONGATION FACTOR TS, MITOCHONDRIAL"/>
    <property type="match status" value="1"/>
</dbReference>
<dbReference type="SUPFAM" id="SSF46934">
    <property type="entry name" value="UBA-like"/>
    <property type="match status" value="1"/>
</dbReference>
<dbReference type="Proteomes" id="UP000176901">
    <property type="component" value="Unassembled WGS sequence"/>
</dbReference>
<protein>
    <recommendedName>
        <fullName evidence="2 5">Elongation factor Ts</fullName>
        <shortName evidence="5">EF-Ts</shortName>
    </recommendedName>
</protein>
<reference evidence="7 8" key="1">
    <citation type="journal article" date="2016" name="Nat. Commun.">
        <title>Thousands of microbial genomes shed light on interconnected biogeochemical processes in an aquifer system.</title>
        <authorList>
            <person name="Anantharaman K."/>
            <person name="Brown C.T."/>
            <person name="Hug L.A."/>
            <person name="Sharon I."/>
            <person name="Castelle C.J."/>
            <person name="Probst A.J."/>
            <person name="Thomas B.C."/>
            <person name="Singh A."/>
            <person name="Wilkins M.J."/>
            <person name="Karaoz U."/>
            <person name="Brodie E.L."/>
            <person name="Williams K.H."/>
            <person name="Hubbard S.S."/>
            <person name="Banfield J.F."/>
        </authorList>
    </citation>
    <scope>NUCLEOTIDE SEQUENCE [LARGE SCALE GENOMIC DNA]</scope>
</reference>
<proteinExistence type="inferred from homology"/>
<dbReference type="CDD" id="cd14275">
    <property type="entry name" value="UBA_EF-Ts"/>
    <property type="match status" value="1"/>
</dbReference>
<gene>
    <name evidence="5" type="primary">tsf</name>
    <name evidence="7" type="ORF">A3C82_02285</name>
</gene>
<accession>A0A1G2R4Q9</accession>
<dbReference type="EMBL" id="MHTW01000018">
    <property type="protein sequence ID" value="OHA67061.1"/>
    <property type="molecule type" value="Genomic_DNA"/>
</dbReference>
<dbReference type="HAMAP" id="MF_00050">
    <property type="entry name" value="EF_Ts"/>
    <property type="match status" value="1"/>
</dbReference>
<dbReference type="SUPFAM" id="SSF54713">
    <property type="entry name" value="Elongation factor Ts (EF-Ts), dimerisation domain"/>
    <property type="match status" value="1"/>
</dbReference>
<dbReference type="InterPro" id="IPR009060">
    <property type="entry name" value="UBA-like_sf"/>
</dbReference>
<comment type="function">
    <text evidence="5">Associates with the EF-Tu.GDP complex and induces the exchange of GDP to GTP. It remains bound to the aminoacyl-tRNA.EF-Tu.GTP complex up to the GTP hydrolysis stage on the ribosome.</text>
</comment>
<dbReference type="Gene3D" id="3.30.479.20">
    <property type="entry name" value="Elongation factor Ts, dimerisation domain"/>
    <property type="match status" value="1"/>
</dbReference>
<evidence type="ECO:0000256" key="4">
    <source>
        <dbReference type="ARBA" id="ARBA00022917"/>
    </source>
</evidence>
<keyword evidence="3 5" id="KW-0251">Elongation factor</keyword>
<evidence type="ECO:0000313" key="8">
    <source>
        <dbReference type="Proteomes" id="UP000176901"/>
    </source>
</evidence>
<feature type="region of interest" description="Involved in Mg(2+) ion dislocation from EF-Tu" evidence="5">
    <location>
        <begin position="80"/>
        <end position="83"/>
    </location>
</feature>
<comment type="subcellular location">
    <subcellularLocation>
        <location evidence="5">Cytoplasm</location>
    </subcellularLocation>
</comment>
<dbReference type="GO" id="GO:0005737">
    <property type="term" value="C:cytoplasm"/>
    <property type="evidence" value="ECO:0007669"/>
    <property type="project" value="UniProtKB-SubCell"/>
</dbReference>
<dbReference type="NCBIfam" id="TIGR00116">
    <property type="entry name" value="tsf"/>
    <property type="match status" value="1"/>
</dbReference>
<dbReference type="AlphaFoldDB" id="A0A1G2R4Q9"/>
<dbReference type="PANTHER" id="PTHR11741">
    <property type="entry name" value="ELONGATION FACTOR TS"/>
    <property type="match status" value="1"/>
</dbReference>
<feature type="domain" description="Translation elongation factor EFTs/EF1B dimerisation" evidence="6">
    <location>
        <begin position="71"/>
        <end position="148"/>
    </location>
</feature>
<dbReference type="PROSITE" id="PS01126">
    <property type="entry name" value="EF_TS_1"/>
    <property type="match status" value="1"/>
</dbReference>
<evidence type="ECO:0000256" key="2">
    <source>
        <dbReference type="ARBA" id="ARBA00016956"/>
    </source>
</evidence>
<comment type="caution">
    <text evidence="7">The sequence shown here is derived from an EMBL/GenBank/DDBJ whole genome shotgun (WGS) entry which is preliminary data.</text>
</comment>
<organism evidence="7 8">
    <name type="scientific">Candidatus Wildermuthbacteria bacterium RIFCSPHIGHO2_02_FULL_47_12</name>
    <dbReference type="NCBI Taxonomy" id="1802451"/>
    <lineage>
        <taxon>Bacteria</taxon>
        <taxon>Candidatus Wildermuthiibacteriota</taxon>
    </lineage>
</organism>
<sequence length="149" mass="16328">MSPIELVKQLREESGISVAECKKVLEEAGGNIGKARELLLQRGKQLAAKKEAREVGEGLVEAYVHPTGKTAAMIDVRCETDFVARSEDFKKLAHELALQAASMAPESVEELLSQPYIRDPGKTIKDLLADSIAKIGENIVVKKVVRFEI</sequence>
<keyword evidence="5" id="KW-0963">Cytoplasm</keyword>
<name>A0A1G2R4Q9_9BACT</name>
<dbReference type="STRING" id="1802451.A3C82_02285"/>